<proteinExistence type="predicted"/>
<evidence type="ECO:0000256" key="1">
    <source>
        <dbReference type="ARBA" id="ARBA00023015"/>
    </source>
</evidence>
<dbReference type="EMBL" id="CAXDID020000002">
    <property type="protein sequence ID" value="CAL5971515.1"/>
    <property type="molecule type" value="Genomic_DNA"/>
</dbReference>
<accession>A0ABP1GPI5</accession>
<keyword evidence="1" id="KW-0805">Transcription regulation</keyword>
<sequence>MWQNAYFEYSDMAPLHLSEMSEDYSGETAASNNICSVQMHQDFSASADSHVKTLETPYHIYNGQIFVPMSFVMQNKADIKIRCQELARLNQAPQIKEEAKQRFKWDNKLSGIFAQIVTELGIKTVKPKQIEEVFPRKYNMTASMLGSHLQKYKLKLQKTYQLNSLLDIQNWMCISYDNAEVQKVADAWKRSLGRM</sequence>
<evidence type="ECO:0000256" key="2">
    <source>
        <dbReference type="ARBA" id="ARBA00023163"/>
    </source>
</evidence>
<dbReference type="InterPro" id="IPR009057">
    <property type="entry name" value="Homeodomain-like_sf"/>
</dbReference>
<dbReference type="InterPro" id="IPR006447">
    <property type="entry name" value="Myb_dom_plants"/>
</dbReference>
<keyword evidence="3" id="KW-0539">Nucleus</keyword>
<organism evidence="4 6">
    <name type="scientific">Hexamita inflata</name>
    <dbReference type="NCBI Taxonomy" id="28002"/>
    <lineage>
        <taxon>Eukaryota</taxon>
        <taxon>Metamonada</taxon>
        <taxon>Diplomonadida</taxon>
        <taxon>Hexamitidae</taxon>
        <taxon>Hexamitinae</taxon>
        <taxon>Hexamita</taxon>
    </lineage>
</organism>
<dbReference type="NCBIfam" id="TIGR01557">
    <property type="entry name" value="myb_SHAQKYF"/>
    <property type="match status" value="1"/>
</dbReference>
<keyword evidence="6" id="KW-1185">Reference proteome</keyword>
<evidence type="ECO:0000256" key="3">
    <source>
        <dbReference type="ARBA" id="ARBA00023242"/>
    </source>
</evidence>
<evidence type="ECO:0000313" key="5">
    <source>
        <dbReference type="EMBL" id="CAL5971515.1"/>
    </source>
</evidence>
<name>A0ABP1GPI5_9EUKA</name>
<dbReference type="Gene3D" id="1.10.10.60">
    <property type="entry name" value="Homeodomain-like"/>
    <property type="match status" value="1"/>
</dbReference>
<protein>
    <submittedName>
        <fullName evidence="4">Uncharacterized protein</fullName>
    </submittedName>
</protein>
<gene>
    <name evidence="4" type="ORF">HINF_LOCUS1454</name>
    <name evidence="5" type="ORF">HINF_LOCUS1455</name>
</gene>
<dbReference type="SUPFAM" id="SSF46689">
    <property type="entry name" value="Homeodomain-like"/>
    <property type="match status" value="1"/>
</dbReference>
<evidence type="ECO:0000313" key="6">
    <source>
        <dbReference type="Proteomes" id="UP001642409"/>
    </source>
</evidence>
<dbReference type="Proteomes" id="UP001642409">
    <property type="component" value="Unassembled WGS sequence"/>
</dbReference>
<evidence type="ECO:0000313" key="4">
    <source>
        <dbReference type="EMBL" id="CAL5971514.1"/>
    </source>
</evidence>
<comment type="caution">
    <text evidence="4">The sequence shown here is derived from an EMBL/GenBank/DDBJ whole genome shotgun (WGS) entry which is preliminary data.</text>
</comment>
<keyword evidence="2" id="KW-0804">Transcription</keyword>
<dbReference type="EMBL" id="CAXDID020000002">
    <property type="protein sequence ID" value="CAL5971514.1"/>
    <property type="molecule type" value="Genomic_DNA"/>
</dbReference>
<reference evidence="4 6" key="1">
    <citation type="submission" date="2024-07" db="EMBL/GenBank/DDBJ databases">
        <authorList>
            <person name="Akdeniz Z."/>
        </authorList>
    </citation>
    <scope>NUCLEOTIDE SEQUENCE [LARGE SCALE GENOMIC DNA]</scope>
</reference>